<protein>
    <submittedName>
        <fullName evidence="1">Uncharacterized protein</fullName>
    </submittedName>
</protein>
<accession>A0A1Y0B282</accession>
<evidence type="ECO:0000313" key="1">
    <source>
        <dbReference type="EMBL" id="ART31469.1"/>
    </source>
</evidence>
<name>A0A1Y0B282_9LAMI</name>
<organism evidence="1">
    <name type="scientific">Utricularia reniformis</name>
    <dbReference type="NCBI Taxonomy" id="192314"/>
    <lineage>
        <taxon>Eukaryota</taxon>
        <taxon>Viridiplantae</taxon>
        <taxon>Streptophyta</taxon>
        <taxon>Embryophyta</taxon>
        <taxon>Tracheophyta</taxon>
        <taxon>Spermatophyta</taxon>
        <taxon>Magnoliopsida</taxon>
        <taxon>eudicotyledons</taxon>
        <taxon>Gunneridae</taxon>
        <taxon>Pentapetalae</taxon>
        <taxon>asterids</taxon>
        <taxon>lamiids</taxon>
        <taxon>Lamiales</taxon>
        <taxon>Lentibulariaceae</taxon>
        <taxon>Utricularia</taxon>
    </lineage>
</organism>
<dbReference type="EMBL" id="KY774314">
    <property type="protein sequence ID" value="ART31469.1"/>
    <property type="molecule type" value="Genomic_DNA"/>
</dbReference>
<sequence length="46" mass="5068">MITSFPHYSQQLKCQASSSIPIASEASLQLVHSRREVPHECAQASI</sequence>
<gene>
    <name evidence="1" type="ORF">AEK19_MT1261</name>
</gene>
<keyword evidence="1" id="KW-0496">Mitochondrion</keyword>
<reference evidence="1" key="1">
    <citation type="submission" date="2017-03" db="EMBL/GenBank/DDBJ databases">
        <title>The mitochondrial genome of the carnivorous plant Utricularia reniformis (Lentibulariaceae): structure, comparative analysis and evolutionary landmarks.</title>
        <authorList>
            <person name="Silva S.R."/>
            <person name="Alvarenga D.O."/>
            <person name="Michael T.P."/>
            <person name="Miranda V.F.O."/>
            <person name="Varani A.M."/>
        </authorList>
    </citation>
    <scope>NUCLEOTIDE SEQUENCE</scope>
</reference>
<proteinExistence type="predicted"/>
<geneLocation type="mitochondrion" evidence="1"/>
<dbReference type="AlphaFoldDB" id="A0A1Y0B282"/>